<organism evidence="1">
    <name type="scientific">Rhizophora mucronata</name>
    <name type="common">Asiatic mangrove</name>
    <dbReference type="NCBI Taxonomy" id="61149"/>
    <lineage>
        <taxon>Eukaryota</taxon>
        <taxon>Viridiplantae</taxon>
        <taxon>Streptophyta</taxon>
        <taxon>Embryophyta</taxon>
        <taxon>Tracheophyta</taxon>
        <taxon>Spermatophyta</taxon>
        <taxon>Magnoliopsida</taxon>
        <taxon>eudicotyledons</taxon>
        <taxon>Gunneridae</taxon>
        <taxon>Pentapetalae</taxon>
        <taxon>rosids</taxon>
        <taxon>fabids</taxon>
        <taxon>Malpighiales</taxon>
        <taxon>Rhizophoraceae</taxon>
        <taxon>Rhizophora</taxon>
    </lineage>
</organism>
<proteinExistence type="predicted"/>
<accession>A0A2P2J2T5</accession>
<evidence type="ECO:0000313" key="1">
    <source>
        <dbReference type="EMBL" id="MBW87773.1"/>
    </source>
</evidence>
<dbReference type="AlphaFoldDB" id="A0A2P2J2T5"/>
<dbReference type="EMBL" id="GGEC01007290">
    <property type="protein sequence ID" value="MBW87773.1"/>
    <property type="molecule type" value="Transcribed_RNA"/>
</dbReference>
<protein>
    <submittedName>
        <fullName evidence="1">Uncharacterized protein</fullName>
    </submittedName>
</protein>
<name>A0A2P2J2T5_RHIMU</name>
<sequence length="54" mass="6236">MTSDSKDSLDHRTDEEDLHYNYVASLFTECFAKEPLNQFPDEDGKNLCPMPINL</sequence>
<reference evidence="1" key="1">
    <citation type="submission" date="2018-02" db="EMBL/GenBank/DDBJ databases">
        <title>Rhizophora mucronata_Transcriptome.</title>
        <authorList>
            <person name="Meera S.P."/>
            <person name="Sreeshan A."/>
            <person name="Augustine A."/>
        </authorList>
    </citation>
    <scope>NUCLEOTIDE SEQUENCE</scope>
    <source>
        <tissue evidence="1">Leaf</tissue>
    </source>
</reference>